<dbReference type="Proteomes" id="UP000276776">
    <property type="component" value="Unassembled WGS sequence"/>
</dbReference>
<dbReference type="WBParaSite" id="TCLT_0000102101-mRNA-1">
    <property type="protein sequence ID" value="TCLT_0000102101-mRNA-1"/>
    <property type="gene ID" value="TCLT_0000102101"/>
</dbReference>
<accession>A0A0N5CLM7</accession>
<feature type="compositionally biased region" description="Basic and acidic residues" evidence="2">
    <location>
        <begin position="299"/>
        <end position="332"/>
    </location>
</feature>
<dbReference type="STRING" id="103827.A0A0N5CLM7"/>
<evidence type="ECO:0000256" key="1">
    <source>
        <dbReference type="SAM" id="Coils"/>
    </source>
</evidence>
<evidence type="ECO:0000313" key="3">
    <source>
        <dbReference type="EMBL" id="VDM96236.1"/>
    </source>
</evidence>
<sequence>MSSSVSSRSTLSGISDNYSNEVDKTVYKNRRMELSEGECLKCSAMKLNIIVAEKALASLSLQFKNVQKELEKTEQVTRINEEQAKYIDERRSMFEKLEADRSALFVEYENLQINYRNLKKQYDEVVATAQRNQNLIEEANNYRDTCKTAVDNLVAEQKARQELLSKYLKSVDAATACILKLSDSLKQEEKKCLQLRTINEKLEPFKSITPGMQRLLIDFAEIIERNGLMTKPLQKRFAKYRSNLHGNTLLNMDRVKNNSESSLKTAEDSSDDDELAKDLEDMLAVDSVPSIKSAGKLDSSSRKIERDEIRESKNISDVAKKMNKSKIPETSENVLRKKSEDRKTLLLPTSAKESKTLLYFGNTKTLRGEQTEPSKKRTKKKLQNTSGKEKDNDVKGCNIPSTSSMDARFPFFERDESGEKEVVCKCEKNLSTWLNFIQLDPLLPQEINRPTAMDIKLSESIEQQDDYMDRLFGGPLSPSTSSRRTSLSSTGSIVIPKKRARADSETSSISSSEFGVITDSSPLVIESPVKDLKQVNCVPLSESFTNADSGPVTKSSSGETITVIIDEDEITEKMDVEDTCTSVNVLLQEADESCIQSSSEGQISLLDVTSPLHHNINQSIQISEVVNHNEELRLGCKERVKEVPDCADSKLSLSVNSQSKCSTSNSLRAAGKSLGAMHSLITYQKSDIVKICDVSCEAKSPNSIVLPSENLETVLEEKLSEGDSQLEKLPRPQKKPVSSSGVFNEKTSELEGFQEGDSGNCTGDSILKKRLHCESEKRHVRIKSCSSEDSLGLVIDGEVSESVNVDNVPSDCCLKRKLVDIDGSTDVLNNCSAGIAEETNEILQSEFSYNKAREDDNKKACEDEHLNLSGFQKSGERRKSNDILLKSMNCLGYEVGSALQIKTLSDDKNEQELVTVTNRQKDERNSESGSRNVVDSDIPSRDLQNNGTGICRATKQISLRSNTRRQKLDNATKNMQGIKTVEKLSKLSAVEVCKGKKSTVGVYLSLNAVKVAII</sequence>
<dbReference type="OrthoDB" id="5826128at2759"/>
<evidence type="ECO:0000256" key="2">
    <source>
        <dbReference type="SAM" id="MobiDB-lite"/>
    </source>
</evidence>
<feature type="region of interest" description="Disordered" evidence="2">
    <location>
        <begin position="362"/>
        <end position="400"/>
    </location>
</feature>
<feature type="compositionally biased region" description="Basic and acidic residues" evidence="2">
    <location>
        <begin position="717"/>
        <end position="730"/>
    </location>
</feature>
<keyword evidence="1" id="KW-0175">Coiled coil</keyword>
<dbReference type="AlphaFoldDB" id="A0A0N5CLM7"/>
<proteinExistence type="predicted"/>
<reference evidence="3 4" key="2">
    <citation type="submission" date="2018-11" db="EMBL/GenBank/DDBJ databases">
        <authorList>
            <consortium name="Pathogen Informatics"/>
        </authorList>
    </citation>
    <scope>NUCLEOTIDE SEQUENCE [LARGE SCALE GENOMIC DNA]</scope>
</reference>
<name>A0A0N5CLM7_THECL</name>
<keyword evidence="4" id="KW-1185">Reference proteome</keyword>
<reference evidence="5" key="1">
    <citation type="submission" date="2017-02" db="UniProtKB">
        <authorList>
            <consortium name="WormBaseParasite"/>
        </authorList>
    </citation>
    <scope>IDENTIFICATION</scope>
</reference>
<feature type="region of interest" description="Disordered" evidence="2">
    <location>
        <begin position="917"/>
        <end position="948"/>
    </location>
</feature>
<feature type="compositionally biased region" description="Basic and acidic residues" evidence="2">
    <location>
        <begin position="366"/>
        <end position="375"/>
    </location>
</feature>
<feature type="coiled-coil region" evidence="1">
    <location>
        <begin position="56"/>
        <end position="152"/>
    </location>
</feature>
<organism evidence="5">
    <name type="scientific">Thelazia callipaeda</name>
    <name type="common">Oriental eyeworm</name>
    <name type="synonym">Parasitic nematode</name>
    <dbReference type="NCBI Taxonomy" id="103827"/>
    <lineage>
        <taxon>Eukaryota</taxon>
        <taxon>Metazoa</taxon>
        <taxon>Ecdysozoa</taxon>
        <taxon>Nematoda</taxon>
        <taxon>Chromadorea</taxon>
        <taxon>Rhabditida</taxon>
        <taxon>Spirurina</taxon>
        <taxon>Spiruromorpha</taxon>
        <taxon>Thelazioidea</taxon>
        <taxon>Thelaziidae</taxon>
        <taxon>Thelazia</taxon>
    </lineage>
</organism>
<feature type="region of interest" description="Disordered" evidence="2">
    <location>
        <begin position="717"/>
        <end position="743"/>
    </location>
</feature>
<feature type="region of interest" description="Disordered" evidence="2">
    <location>
        <begin position="293"/>
        <end position="332"/>
    </location>
</feature>
<evidence type="ECO:0000313" key="5">
    <source>
        <dbReference type="WBParaSite" id="TCLT_0000102101-mRNA-1"/>
    </source>
</evidence>
<evidence type="ECO:0000313" key="4">
    <source>
        <dbReference type="Proteomes" id="UP000276776"/>
    </source>
</evidence>
<dbReference type="EMBL" id="UYYF01000105">
    <property type="protein sequence ID" value="VDM96236.1"/>
    <property type="molecule type" value="Genomic_DNA"/>
</dbReference>
<gene>
    <name evidence="3" type="ORF">TCLT_LOCUS1022</name>
</gene>
<protein>
    <submittedName>
        <fullName evidence="5">Shootin-1</fullName>
    </submittedName>
</protein>